<evidence type="ECO:0000313" key="3">
    <source>
        <dbReference type="Proteomes" id="UP001107558"/>
    </source>
</evidence>
<evidence type="ECO:0000313" key="2">
    <source>
        <dbReference type="EMBL" id="KAG5677563.1"/>
    </source>
</evidence>
<accession>A0A9J6C6W8</accession>
<comment type="caution">
    <text evidence="2">The sequence shown here is derived from an EMBL/GenBank/DDBJ whole genome shotgun (WGS) entry which is preliminary data.</text>
</comment>
<dbReference type="EMBL" id="JADBJN010000002">
    <property type="protein sequence ID" value="KAG5677563.1"/>
    <property type="molecule type" value="Genomic_DNA"/>
</dbReference>
<keyword evidence="1" id="KW-0732">Signal</keyword>
<gene>
    <name evidence="2" type="ORF">PVAND_007313</name>
</gene>
<feature type="chain" id="PRO_5039934368" evidence="1">
    <location>
        <begin position="18"/>
        <end position="84"/>
    </location>
</feature>
<organism evidence="2 3">
    <name type="scientific">Polypedilum vanderplanki</name>
    <name type="common">Sleeping chironomid midge</name>
    <dbReference type="NCBI Taxonomy" id="319348"/>
    <lineage>
        <taxon>Eukaryota</taxon>
        <taxon>Metazoa</taxon>
        <taxon>Ecdysozoa</taxon>
        <taxon>Arthropoda</taxon>
        <taxon>Hexapoda</taxon>
        <taxon>Insecta</taxon>
        <taxon>Pterygota</taxon>
        <taxon>Neoptera</taxon>
        <taxon>Endopterygota</taxon>
        <taxon>Diptera</taxon>
        <taxon>Nematocera</taxon>
        <taxon>Chironomoidea</taxon>
        <taxon>Chironomidae</taxon>
        <taxon>Chironominae</taxon>
        <taxon>Polypedilum</taxon>
        <taxon>Polypedilum</taxon>
    </lineage>
</organism>
<name>A0A9J6C6W8_POLVA</name>
<reference evidence="2" key="1">
    <citation type="submission" date="2021-03" db="EMBL/GenBank/DDBJ databases">
        <title>Chromosome level genome of the anhydrobiotic midge Polypedilum vanderplanki.</title>
        <authorList>
            <person name="Yoshida Y."/>
            <person name="Kikawada T."/>
            <person name="Gusev O."/>
        </authorList>
    </citation>
    <scope>NUCLEOTIDE SEQUENCE</scope>
    <source>
        <strain evidence="2">NIAS01</strain>
        <tissue evidence="2">Whole body or cell culture</tissue>
    </source>
</reference>
<dbReference type="Proteomes" id="UP001107558">
    <property type="component" value="Chromosome 2"/>
</dbReference>
<proteinExistence type="predicted"/>
<dbReference type="AlphaFoldDB" id="A0A9J6C6W8"/>
<sequence length="84" mass="9437">MFKFIILIIASAVCIHASHVHLAAAPSFVAAQSSQVISRNYNTLVPAPALLPSRVVAPIASYLNYPYYPHYSNHYHSYIRPVYY</sequence>
<protein>
    <submittedName>
        <fullName evidence="2">Uncharacterized protein</fullName>
    </submittedName>
</protein>
<feature type="signal peptide" evidence="1">
    <location>
        <begin position="1"/>
        <end position="17"/>
    </location>
</feature>
<keyword evidence="3" id="KW-1185">Reference proteome</keyword>
<evidence type="ECO:0000256" key="1">
    <source>
        <dbReference type="SAM" id="SignalP"/>
    </source>
</evidence>